<name>A0A642ULX3_DIURU</name>
<dbReference type="GO" id="GO:0043175">
    <property type="term" value="F:RNA polymerase core enzyme binding"/>
    <property type="evidence" value="ECO:0007669"/>
    <property type="project" value="UniProtKB-UniRule"/>
</dbReference>
<dbReference type="EC" id="3.1.3.16" evidence="12"/>
<gene>
    <name evidence="15" type="ORF">DIURU_004312</name>
</gene>
<keyword evidence="7 12" id="KW-0904">Protein phosphatase</keyword>
<keyword evidence="3 12" id="KW-0479">Metal-binding</keyword>
<dbReference type="GO" id="GO:0005634">
    <property type="term" value="C:nucleus"/>
    <property type="evidence" value="ECO:0007669"/>
    <property type="project" value="UniProtKB-SubCell"/>
</dbReference>
<evidence type="ECO:0000256" key="13">
    <source>
        <dbReference type="SAM" id="MobiDB-lite"/>
    </source>
</evidence>
<evidence type="ECO:0000256" key="6">
    <source>
        <dbReference type="ARBA" id="ARBA00022833"/>
    </source>
</evidence>
<sequence length="250" mass="28489">MLARYPHDEFLDPSQASGLSLLLVELLVDNTVEYPLLKYLSRFLSPDLYDSVVEERQIEHNCGYITCSNKPKARRPSVHSSSPPNGFQIYARKPSIILPNTYSSQYCCKEHYQASTFYRNQLSEEAVFSRANIMVAPPFPEDYPAYWYENGITCLEEVLERHRQDTNKSLSEIIAQLAGLKVDDSNGHQQPSPAHDPTNKLIELINNFEIVEHENPQPDLGNKEEEDEEDTNTNADGYRTSARAWGGYVV</sequence>
<evidence type="ECO:0000256" key="12">
    <source>
        <dbReference type="RuleBase" id="RU367080"/>
    </source>
</evidence>
<comment type="caution">
    <text evidence="15">The sequence shown here is derived from an EMBL/GenBank/DDBJ whole genome shotgun (WGS) entry which is preliminary data.</text>
</comment>
<dbReference type="VEuPathDB" id="FungiDB:DIURU_004312"/>
<keyword evidence="8 12" id="KW-0539">Nucleus</keyword>
<dbReference type="OrthoDB" id="2590500at2759"/>
<dbReference type="Proteomes" id="UP000449547">
    <property type="component" value="Unassembled WGS sequence"/>
</dbReference>
<dbReference type="GO" id="GO:0008420">
    <property type="term" value="F:RNA polymerase II CTD heptapeptide repeat phosphatase activity"/>
    <property type="evidence" value="ECO:0007669"/>
    <property type="project" value="UniProtKB-UniRule"/>
</dbReference>
<keyword evidence="4 12" id="KW-0863">Zinc-finger</keyword>
<evidence type="ECO:0000313" key="15">
    <source>
        <dbReference type="EMBL" id="KAA8899290.1"/>
    </source>
</evidence>
<evidence type="ECO:0000256" key="1">
    <source>
        <dbReference type="ARBA" id="ARBA00004123"/>
    </source>
</evidence>
<dbReference type="Gene3D" id="1.25.40.820">
    <property type="match status" value="1"/>
</dbReference>
<keyword evidence="6 12" id="KW-0862">Zinc</keyword>
<evidence type="ECO:0000256" key="8">
    <source>
        <dbReference type="ARBA" id="ARBA00023242"/>
    </source>
</evidence>
<keyword evidence="5 12" id="KW-0378">Hydrolase</keyword>
<comment type="function">
    <text evidence="12">Putative RNA polymerase II subunit B1 C-terminal domain (CTD) phosphatase involved in RNA polymerase II transcription regulation.</text>
</comment>
<evidence type="ECO:0000256" key="3">
    <source>
        <dbReference type="ARBA" id="ARBA00022723"/>
    </source>
</evidence>
<dbReference type="OMA" id="CCKEHYQ"/>
<organism evidence="15 16">
    <name type="scientific">Diutina rugosa</name>
    <name type="common">Yeast</name>
    <name type="synonym">Candida rugosa</name>
    <dbReference type="NCBI Taxonomy" id="5481"/>
    <lineage>
        <taxon>Eukaryota</taxon>
        <taxon>Fungi</taxon>
        <taxon>Dikarya</taxon>
        <taxon>Ascomycota</taxon>
        <taxon>Saccharomycotina</taxon>
        <taxon>Pichiomycetes</taxon>
        <taxon>Debaryomycetaceae</taxon>
        <taxon>Diutina</taxon>
    </lineage>
</organism>
<dbReference type="RefSeq" id="XP_034010804.1">
    <property type="nucleotide sequence ID" value="XM_034157172.1"/>
</dbReference>
<dbReference type="InterPro" id="IPR039693">
    <property type="entry name" value="Rtr1/RPAP2"/>
</dbReference>
<dbReference type="Pfam" id="PF04181">
    <property type="entry name" value="RPAP2_Rtr1"/>
    <property type="match status" value="1"/>
</dbReference>
<accession>A0A642ULX3</accession>
<dbReference type="GO" id="GO:0008270">
    <property type="term" value="F:zinc ion binding"/>
    <property type="evidence" value="ECO:0007669"/>
    <property type="project" value="UniProtKB-KW"/>
</dbReference>
<dbReference type="AlphaFoldDB" id="A0A642ULX3"/>
<comment type="similarity">
    <text evidence="2 11 12">Belongs to the RPAP2 family.</text>
</comment>
<evidence type="ECO:0000256" key="4">
    <source>
        <dbReference type="ARBA" id="ARBA00022771"/>
    </source>
</evidence>
<protein>
    <recommendedName>
        <fullName evidence="12">RNA polymerase II subunit B1 CTD phosphatase RPAP2 homolog</fullName>
        <ecNumber evidence="12">3.1.3.16</ecNumber>
    </recommendedName>
</protein>
<reference evidence="15 16" key="1">
    <citation type="submission" date="2019-07" db="EMBL/GenBank/DDBJ databases">
        <title>Genome assembly of two rare yeast pathogens: Diutina rugosa and Trichomonascus ciferrii.</title>
        <authorList>
            <person name="Mixao V."/>
            <person name="Saus E."/>
            <person name="Hansen A."/>
            <person name="Lass-Flor C."/>
            <person name="Gabaldon T."/>
        </authorList>
    </citation>
    <scope>NUCLEOTIDE SEQUENCE [LARGE SCALE GENOMIC DNA]</scope>
    <source>
        <strain evidence="15 16">CBS 613</strain>
    </source>
</reference>
<keyword evidence="16" id="KW-1185">Reference proteome</keyword>
<evidence type="ECO:0000256" key="11">
    <source>
        <dbReference type="PROSITE-ProRule" id="PRU00812"/>
    </source>
</evidence>
<evidence type="ECO:0000259" key="14">
    <source>
        <dbReference type="PROSITE" id="PS51479"/>
    </source>
</evidence>
<dbReference type="EMBL" id="SWFT01000124">
    <property type="protein sequence ID" value="KAA8899290.1"/>
    <property type="molecule type" value="Genomic_DNA"/>
</dbReference>
<dbReference type="GeneID" id="54782963"/>
<dbReference type="InterPro" id="IPR007308">
    <property type="entry name" value="Rtr1/RPAP2_dom"/>
</dbReference>
<evidence type="ECO:0000256" key="7">
    <source>
        <dbReference type="ARBA" id="ARBA00022912"/>
    </source>
</evidence>
<evidence type="ECO:0000256" key="9">
    <source>
        <dbReference type="ARBA" id="ARBA00047761"/>
    </source>
</evidence>
<dbReference type="PANTHER" id="PTHR14732:SF0">
    <property type="entry name" value="RNA POLYMERASE II SUBUNIT B1 CTD PHOSPHATASE RPAP2-RELATED"/>
    <property type="match status" value="1"/>
</dbReference>
<dbReference type="InterPro" id="IPR038534">
    <property type="entry name" value="Rtr1/RPAP2_sf"/>
</dbReference>
<comment type="subcellular location">
    <subcellularLocation>
        <location evidence="1 12">Nucleus</location>
    </subcellularLocation>
</comment>
<feature type="region of interest" description="Disordered" evidence="13">
    <location>
        <begin position="214"/>
        <end position="239"/>
    </location>
</feature>
<dbReference type="GO" id="GO:0005737">
    <property type="term" value="C:cytoplasm"/>
    <property type="evidence" value="ECO:0007669"/>
    <property type="project" value="TreeGrafter"/>
</dbReference>
<evidence type="ECO:0000256" key="2">
    <source>
        <dbReference type="ARBA" id="ARBA00005676"/>
    </source>
</evidence>
<comment type="catalytic activity">
    <reaction evidence="10 12">
        <text>O-phospho-L-threonyl-[protein] + H2O = L-threonyl-[protein] + phosphate</text>
        <dbReference type="Rhea" id="RHEA:47004"/>
        <dbReference type="Rhea" id="RHEA-COMP:11060"/>
        <dbReference type="Rhea" id="RHEA-COMP:11605"/>
        <dbReference type="ChEBI" id="CHEBI:15377"/>
        <dbReference type="ChEBI" id="CHEBI:30013"/>
        <dbReference type="ChEBI" id="CHEBI:43474"/>
        <dbReference type="ChEBI" id="CHEBI:61977"/>
        <dbReference type="EC" id="3.1.3.16"/>
    </reaction>
</comment>
<proteinExistence type="inferred from homology"/>
<evidence type="ECO:0000256" key="10">
    <source>
        <dbReference type="ARBA" id="ARBA00048336"/>
    </source>
</evidence>
<dbReference type="PANTHER" id="PTHR14732">
    <property type="entry name" value="RNA POLYMERASE II SUBUNIT B1 CTD PHOSPHATASE RPAP2-RELATED"/>
    <property type="match status" value="1"/>
</dbReference>
<dbReference type="PROSITE" id="PS51479">
    <property type="entry name" value="ZF_RTR1"/>
    <property type="match status" value="1"/>
</dbReference>
<feature type="domain" description="RTR1-type" evidence="14">
    <location>
        <begin position="39"/>
        <end position="131"/>
    </location>
</feature>
<comment type="catalytic activity">
    <reaction evidence="9 12">
        <text>O-phospho-L-seryl-[protein] + H2O = L-seryl-[protein] + phosphate</text>
        <dbReference type="Rhea" id="RHEA:20629"/>
        <dbReference type="Rhea" id="RHEA-COMP:9863"/>
        <dbReference type="Rhea" id="RHEA-COMP:11604"/>
        <dbReference type="ChEBI" id="CHEBI:15377"/>
        <dbReference type="ChEBI" id="CHEBI:29999"/>
        <dbReference type="ChEBI" id="CHEBI:43474"/>
        <dbReference type="ChEBI" id="CHEBI:83421"/>
        <dbReference type="EC" id="3.1.3.16"/>
    </reaction>
</comment>
<evidence type="ECO:0000256" key="5">
    <source>
        <dbReference type="ARBA" id="ARBA00022801"/>
    </source>
</evidence>
<evidence type="ECO:0000313" key="16">
    <source>
        <dbReference type="Proteomes" id="UP000449547"/>
    </source>
</evidence>